<evidence type="ECO:0000259" key="2">
    <source>
        <dbReference type="Pfam" id="PF18557"/>
    </source>
</evidence>
<comment type="caution">
    <text evidence="3">The sequence shown here is derived from an EMBL/GenBank/DDBJ whole genome shotgun (WGS) entry which is preliminary data.</text>
</comment>
<dbReference type="InterPro" id="IPR041649">
    <property type="entry name" value="NepR"/>
</dbReference>
<proteinExistence type="predicted"/>
<dbReference type="Proteomes" id="UP000773614">
    <property type="component" value="Unassembled WGS sequence"/>
</dbReference>
<gene>
    <name evidence="3" type="ORF">E4O86_08655</name>
</gene>
<dbReference type="AlphaFoldDB" id="A0A964WTB5"/>
<accession>A0A964WTB5</accession>
<evidence type="ECO:0000313" key="4">
    <source>
        <dbReference type="Proteomes" id="UP000773614"/>
    </source>
</evidence>
<feature type="region of interest" description="Disordered" evidence="1">
    <location>
        <begin position="1"/>
        <end position="48"/>
    </location>
</feature>
<dbReference type="EMBL" id="SPKJ01000021">
    <property type="protein sequence ID" value="MYZ47781.1"/>
    <property type="molecule type" value="Genomic_DNA"/>
</dbReference>
<feature type="domain" description="Anti-sigma factor NepR" evidence="2">
    <location>
        <begin position="51"/>
        <end position="84"/>
    </location>
</feature>
<sequence>MDDTMTTTHGAMPRLEYDSMTGNEERDMKAAPKKIGRGASSDEAQIDPRIQTEIGKHLRAMYDDVINEPVPKHLLDLLTKLEQSRKG</sequence>
<protein>
    <recommendedName>
        <fullName evidence="2">Anti-sigma factor NepR domain-containing protein</fullName>
    </recommendedName>
</protein>
<keyword evidence="4" id="KW-1185">Reference proteome</keyword>
<dbReference type="Pfam" id="PF18557">
    <property type="entry name" value="NepR"/>
    <property type="match status" value="1"/>
</dbReference>
<reference evidence="3" key="1">
    <citation type="submission" date="2019-03" db="EMBL/GenBank/DDBJ databases">
        <title>Afifella sp. nov., isolated from activated sludge.</title>
        <authorList>
            <person name="Li Q."/>
            <person name="Liu Y."/>
        </authorList>
    </citation>
    <scope>NUCLEOTIDE SEQUENCE</scope>
    <source>
        <strain evidence="3">L72</strain>
    </source>
</reference>
<organism evidence="3 4">
    <name type="scientific">Propylenella binzhouense</name>
    <dbReference type="NCBI Taxonomy" id="2555902"/>
    <lineage>
        <taxon>Bacteria</taxon>
        <taxon>Pseudomonadati</taxon>
        <taxon>Pseudomonadota</taxon>
        <taxon>Alphaproteobacteria</taxon>
        <taxon>Hyphomicrobiales</taxon>
        <taxon>Propylenellaceae</taxon>
        <taxon>Propylenella</taxon>
    </lineage>
</organism>
<evidence type="ECO:0000256" key="1">
    <source>
        <dbReference type="SAM" id="MobiDB-lite"/>
    </source>
</evidence>
<name>A0A964WTB5_9HYPH</name>
<evidence type="ECO:0000313" key="3">
    <source>
        <dbReference type="EMBL" id="MYZ47781.1"/>
    </source>
</evidence>
<dbReference type="RefSeq" id="WP_161140129.1">
    <property type="nucleotide sequence ID" value="NZ_SPKJ01000021.1"/>
</dbReference>
<dbReference type="OrthoDB" id="8454456at2"/>